<name>A0AAX4JZH1_9TREE</name>
<sequence length="587" mass="67427">MSRTNICAFPDLQELHSTLSKSYQEILKKLNELVHLKGYQYVIAPGGRPTKANPDFVVRCDHYGSASDASWFKSDCQHQLVFKHKYKCSKKRITLGPWRLDFLPIPTDQEEDAAGSEEEKEVSEYKRLIPHNHGPKTPKPISLERSHKKKETSIEEGGKASEQGCQMSLHPEDVHSKNTMPVRRELSGKKNENQHVSFVPDLDYINSTPDLEEEKEEDELSDADFEQDHDDDDEGFAYQPIRTSTKSRTFDSIQTWRSSTSRQPTSPPSQSHRQPGACTDDAIVISSDDEANHQSSHIDQLTSKTPVKSLENHPAPPKTSSKLPAGTVLTAEAIPSPNTTPIRSPTGQSLPSPLSFDSIKSSRDHSACLSRNDIQDSIDAFERSLREREQLRINHEQLKCENRTFASKCDQLMEYRGSLILSIRDLKRKLHDKDHQIQELTGRIKFLAMELESERNISYIYKSNIEQLKVHEAQNEIFRKAFKAGERRKKLEEELRLREIQKKKEEREFEEEENQIREKKRKRDIENEAAQAKSDQEFRGLNAAEEELRAILGRWYDIGPSATYTLSVSHHFIVLKNQLYQNSLRSL</sequence>
<feature type="compositionally biased region" description="Low complexity" evidence="2">
    <location>
        <begin position="254"/>
        <end position="275"/>
    </location>
</feature>
<feature type="region of interest" description="Disordered" evidence="2">
    <location>
        <begin position="507"/>
        <end position="534"/>
    </location>
</feature>
<reference evidence="3 4" key="1">
    <citation type="submission" date="2024-01" db="EMBL/GenBank/DDBJ databases">
        <title>Comparative genomics of Cryptococcus and Kwoniella reveals pathogenesis evolution and contrasting modes of karyotype evolution via chromosome fusion or intercentromeric recombination.</title>
        <authorList>
            <person name="Coelho M.A."/>
            <person name="David-Palma M."/>
            <person name="Shea T."/>
            <person name="Bowers K."/>
            <person name="McGinley-Smith S."/>
            <person name="Mohammad A.W."/>
            <person name="Gnirke A."/>
            <person name="Yurkov A.M."/>
            <person name="Nowrousian M."/>
            <person name="Sun S."/>
            <person name="Cuomo C.A."/>
            <person name="Heitman J."/>
        </authorList>
    </citation>
    <scope>NUCLEOTIDE SEQUENCE [LARGE SCALE GENOMIC DNA]</scope>
    <source>
        <strain evidence="3 4">CBS 6074</strain>
    </source>
</reference>
<feature type="region of interest" description="Disordered" evidence="2">
    <location>
        <begin position="109"/>
        <end position="323"/>
    </location>
</feature>
<protein>
    <submittedName>
        <fullName evidence="3">Uncharacterized protein</fullName>
    </submittedName>
</protein>
<gene>
    <name evidence="3" type="ORF">L201_005689</name>
</gene>
<accession>A0AAX4JZH1</accession>
<feature type="compositionally biased region" description="Acidic residues" evidence="2">
    <location>
        <begin position="210"/>
        <end position="235"/>
    </location>
</feature>
<evidence type="ECO:0000313" key="3">
    <source>
        <dbReference type="EMBL" id="WWC90752.1"/>
    </source>
</evidence>
<dbReference type="Proteomes" id="UP001355207">
    <property type="component" value="Chromosome 7"/>
</dbReference>
<feature type="compositionally biased region" description="Basic and acidic residues" evidence="2">
    <location>
        <begin position="170"/>
        <end position="193"/>
    </location>
</feature>
<feature type="compositionally biased region" description="Polar residues" evidence="2">
    <location>
        <begin position="293"/>
        <end position="306"/>
    </location>
</feature>
<evidence type="ECO:0000256" key="1">
    <source>
        <dbReference type="SAM" id="Coils"/>
    </source>
</evidence>
<evidence type="ECO:0000256" key="2">
    <source>
        <dbReference type="SAM" id="MobiDB-lite"/>
    </source>
</evidence>
<keyword evidence="4" id="KW-1185">Reference proteome</keyword>
<feature type="compositionally biased region" description="Acidic residues" evidence="2">
    <location>
        <begin position="109"/>
        <end position="121"/>
    </location>
</feature>
<dbReference type="EMBL" id="CP144104">
    <property type="protein sequence ID" value="WWC90752.1"/>
    <property type="molecule type" value="Genomic_DNA"/>
</dbReference>
<proteinExistence type="predicted"/>
<organism evidence="3 4">
    <name type="scientific">Kwoniella dendrophila CBS 6074</name>
    <dbReference type="NCBI Taxonomy" id="1295534"/>
    <lineage>
        <taxon>Eukaryota</taxon>
        <taxon>Fungi</taxon>
        <taxon>Dikarya</taxon>
        <taxon>Basidiomycota</taxon>
        <taxon>Agaricomycotina</taxon>
        <taxon>Tremellomycetes</taxon>
        <taxon>Tremellales</taxon>
        <taxon>Cryptococcaceae</taxon>
        <taxon>Kwoniella</taxon>
    </lineage>
</organism>
<dbReference type="RefSeq" id="XP_066077515.1">
    <property type="nucleotide sequence ID" value="XM_066221418.1"/>
</dbReference>
<evidence type="ECO:0000313" key="4">
    <source>
        <dbReference type="Proteomes" id="UP001355207"/>
    </source>
</evidence>
<feature type="compositionally biased region" description="Polar residues" evidence="2">
    <location>
        <begin position="241"/>
        <end position="253"/>
    </location>
</feature>
<dbReference type="AlphaFoldDB" id="A0AAX4JZH1"/>
<feature type="coiled-coil region" evidence="1">
    <location>
        <begin position="381"/>
        <end position="443"/>
    </location>
</feature>
<dbReference type="GeneID" id="91096359"/>
<keyword evidence="1" id="KW-0175">Coiled coil</keyword>